<organism evidence="1 2">
    <name type="scientific">[Brevibacterium] flavum</name>
    <dbReference type="NCBI Taxonomy" id="92706"/>
    <lineage>
        <taxon>Bacteria</taxon>
        <taxon>Bacillati</taxon>
        <taxon>Actinomycetota</taxon>
        <taxon>Actinomycetes</taxon>
        <taxon>Mycobacteriales</taxon>
        <taxon>Corynebacteriaceae</taxon>
        <taxon>Corynebacterium</taxon>
    </lineage>
</organism>
<sequence>MRFPEKMNKSTIIYRFFMGSLWKSHIPTFTTLKENNGQMFLMFLPPEVERSSLKLKLESTEKKALR</sequence>
<reference evidence="1 2" key="1">
    <citation type="submission" date="2015-04" db="EMBL/GenBank/DDBJ databases">
        <title>Complete Genome Sequence of Brevibacterium flavum ATCC 15168.</title>
        <authorList>
            <person name="Ahn J."/>
            <person name="Park G."/>
            <person name="Jeon W."/>
            <person name="Jang Y."/>
            <person name="Jang M."/>
            <person name="Lee H."/>
            <person name="Lee H."/>
        </authorList>
    </citation>
    <scope>NUCLEOTIDE SEQUENCE [LARGE SCALE GENOMIC DNA]</scope>
    <source>
        <strain evidence="1 2">ATCC 15168</strain>
    </source>
</reference>
<evidence type="ECO:0000313" key="2">
    <source>
        <dbReference type="Proteomes" id="UP000034037"/>
    </source>
</evidence>
<dbReference type="EMBL" id="CP011309">
    <property type="protein sequence ID" value="AKF26980.1"/>
    <property type="molecule type" value="Genomic_DNA"/>
</dbReference>
<dbReference type="HOGENOM" id="CLU_2822638_0_0_11"/>
<proteinExistence type="predicted"/>
<accession>A0A0F6WQ93</accession>
<keyword evidence="2" id="KW-1185">Reference proteome</keyword>
<name>A0A0F6WQ93_9CORY</name>
<dbReference type="AlphaFoldDB" id="A0A0F6WQ93"/>
<dbReference type="Proteomes" id="UP000034037">
    <property type="component" value="Chromosome"/>
</dbReference>
<gene>
    <name evidence="1" type="ORF">YH66_05115</name>
</gene>
<protein>
    <submittedName>
        <fullName evidence="1">Uncharacterized protein</fullName>
    </submittedName>
</protein>
<evidence type="ECO:0000313" key="1">
    <source>
        <dbReference type="EMBL" id="AKF26980.1"/>
    </source>
</evidence>